<gene>
    <name evidence="2" type="ORF">BSL78_02697</name>
</gene>
<comment type="caution">
    <text evidence="2">The sequence shown here is derived from an EMBL/GenBank/DDBJ whole genome shotgun (WGS) entry which is preliminary data.</text>
</comment>
<dbReference type="PANTHER" id="PTHR12295:SF30">
    <property type="entry name" value="PROTEIN FURRY"/>
    <property type="match status" value="1"/>
</dbReference>
<sequence length="874" mass="99615">MSVFPKVLLIVLQGKGLRLRERDLAVDGVFCLVLIEVLKQLARHPVPEEMVKNVEDLAFKHFKPREESVQPDPNRENFQFIADLYAEVLGVLALDSFISVRRRFASELKGLRSEPQTEHNTKAIISLIKGLKFYRVKMYPVEAFENSFMLLHECANYYLEVKDKSIKYALAGLLVEILIPVAAKVNNEVNIPVLKNFVDKLYQRTIDQCPKRKKALDIFPLITCLLCVSQKEFFLNKWYTFLEKWCFQELKFIAQERLEYAVKEIIYDLMGVNNRNRVLYPERINIGLRAFLVIADSRQQKEGAPPMPATTRIMPSGSTLRVRKTFLSKQLTNDAAKSIGVDGIFASIKKALENSSDNWIQLPDRKPKIELFRTCVVAIPRIIPDGMSRKDLLELLCRLTVHRDDELRTLAGTSLQTIVVDLAEWRDDVLSCFTTFILKEVHDTVLSSWRILSERYSTFVQHWKNLSAARRITPAHPPYERNPSAYTLNMVEGVALVFLCSCRPLVRRVSYSLLKEIRALFGIMGYSRMDDDPVIDVLDRACPGIVESFINQLPPGEKVSGHLLHDHLPPNHGSSLGTREIHHPVVRQYLRSIHQRQPQQVGFQRDGGFDPWITCIARFFGKNCLPHYCPSAVSHAWPAVFTRLTQLNSQIDPNSGATSVDTLQPPSQFSLGLDKVQYTSTSVSAATLFKQLVPLLKCENTDAREAAINGLSWSNVASFRDLMDELQPFMKEATERKQELLLYVIKDCATLHQTFVSYVDGMRQVLDAEGDKDSPTLVEIRLHYSGFIHRLIRIYQWKTGLSFYRTKSGIALSICVARVSHSGMTYGAVDRNPPLLMNHQLSLTWNWRRPSHGSLLVCGEVFDAHSLCHEVSTL</sequence>
<dbReference type="InterPro" id="IPR025614">
    <property type="entry name" value="Cell_morpho_N"/>
</dbReference>
<dbReference type="EMBL" id="MRZV01000058">
    <property type="protein sequence ID" value="PIK60399.1"/>
    <property type="molecule type" value="Genomic_DNA"/>
</dbReference>
<dbReference type="Pfam" id="PF14222">
    <property type="entry name" value="MOR2-PAG1_N"/>
    <property type="match status" value="2"/>
</dbReference>
<reference evidence="2 3" key="1">
    <citation type="journal article" date="2017" name="PLoS Biol.">
        <title>The sea cucumber genome provides insights into morphological evolution and visceral regeneration.</title>
        <authorList>
            <person name="Zhang X."/>
            <person name="Sun L."/>
            <person name="Yuan J."/>
            <person name="Sun Y."/>
            <person name="Gao Y."/>
            <person name="Zhang L."/>
            <person name="Li S."/>
            <person name="Dai H."/>
            <person name="Hamel J.F."/>
            <person name="Liu C."/>
            <person name="Yu Y."/>
            <person name="Liu S."/>
            <person name="Lin W."/>
            <person name="Guo K."/>
            <person name="Jin S."/>
            <person name="Xu P."/>
            <person name="Storey K.B."/>
            <person name="Huan P."/>
            <person name="Zhang T."/>
            <person name="Zhou Y."/>
            <person name="Zhang J."/>
            <person name="Lin C."/>
            <person name="Li X."/>
            <person name="Xing L."/>
            <person name="Huo D."/>
            <person name="Sun M."/>
            <person name="Wang L."/>
            <person name="Mercier A."/>
            <person name="Li F."/>
            <person name="Yang H."/>
            <person name="Xiang J."/>
        </authorList>
    </citation>
    <scope>NUCLEOTIDE SEQUENCE [LARGE SCALE GENOMIC DNA]</scope>
    <source>
        <strain evidence="2">Shaxun</strain>
        <tissue evidence="2">Muscle</tissue>
    </source>
</reference>
<keyword evidence="3" id="KW-1185">Reference proteome</keyword>
<name>A0A2G8LJH2_STIJA</name>
<dbReference type="OrthoDB" id="6287725at2759"/>
<dbReference type="InterPro" id="IPR039867">
    <property type="entry name" value="Furry/Tao3/Mor2"/>
</dbReference>
<protein>
    <recommendedName>
        <fullName evidence="1">Cell morphogenesis protein N-terminal domain-containing protein</fullName>
    </recommendedName>
</protein>
<dbReference type="SUPFAM" id="SSF48371">
    <property type="entry name" value="ARM repeat"/>
    <property type="match status" value="1"/>
</dbReference>
<dbReference type="GO" id="GO:0000902">
    <property type="term" value="P:cell morphogenesis"/>
    <property type="evidence" value="ECO:0007669"/>
    <property type="project" value="InterPro"/>
</dbReference>
<evidence type="ECO:0000313" key="2">
    <source>
        <dbReference type="EMBL" id="PIK60399.1"/>
    </source>
</evidence>
<dbReference type="GO" id="GO:0005938">
    <property type="term" value="C:cell cortex"/>
    <property type="evidence" value="ECO:0007669"/>
    <property type="project" value="TreeGrafter"/>
</dbReference>
<dbReference type="Proteomes" id="UP000230750">
    <property type="component" value="Unassembled WGS sequence"/>
</dbReference>
<feature type="domain" description="Cell morphogenesis protein N-terminal" evidence="1">
    <location>
        <begin position="22"/>
        <end position="250"/>
    </location>
</feature>
<dbReference type="GO" id="GO:0030427">
    <property type="term" value="C:site of polarized growth"/>
    <property type="evidence" value="ECO:0007669"/>
    <property type="project" value="TreeGrafter"/>
</dbReference>
<dbReference type="GO" id="GO:0031175">
    <property type="term" value="P:neuron projection development"/>
    <property type="evidence" value="ECO:0007669"/>
    <property type="project" value="TreeGrafter"/>
</dbReference>
<evidence type="ECO:0000313" key="3">
    <source>
        <dbReference type="Proteomes" id="UP000230750"/>
    </source>
</evidence>
<proteinExistence type="predicted"/>
<dbReference type="STRING" id="307972.A0A2G8LJH2"/>
<organism evidence="2 3">
    <name type="scientific">Stichopus japonicus</name>
    <name type="common">Sea cucumber</name>
    <dbReference type="NCBI Taxonomy" id="307972"/>
    <lineage>
        <taxon>Eukaryota</taxon>
        <taxon>Metazoa</taxon>
        <taxon>Echinodermata</taxon>
        <taxon>Eleutherozoa</taxon>
        <taxon>Echinozoa</taxon>
        <taxon>Holothuroidea</taxon>
        <taxon>Aspidochirotacea</taxon>
        <taxon>Aspidochirotida</taxon>
        <taxon>Stichopodidae</taxon>
        <taxon>Apostichopus</taxon>
    </lineage>
</organism>
<dbReference type="AlphaFoldDB" id="A0A2G8LJH2"/>
<accession>A0A2G8LJH2</accession>
<dbReference type="InterPro" id="IPR016024">
    <property type="entry name" value="ARM-type_fold"/>
</dbReference>
<feature type="domain" description="Cell morphogenesis protein N-terminal" evidence="1">
    <location>
        <begin position="362"/>
        <end position="462"/>
    </location>
</feature>
<evidence type="ECO:0000259" key="1">
    <source>
        <dbReference type="Pfam" id="PF14222"/>
    </source>
</evidence>
<dbReference type="PANTHER" id="PTHR12295">
    <property type="entry name" value="FURRY-RELATED"/>
    <property type="match status" value="1"/>
</dbReference>